<evidence type="ECO:0000313" key="2">
    <source>
        <dbReference type="Proteomes" id="UP001396334"/>
    </source>
</evidence>
<gene>
    <name evidence="1" type="ORF">V6N11_080067</name>
</gene>
<accession>A0ABR2RXZ1</accession>
<protein>
    <submittedName>
        <fullName evidence="1">Uncharacterized protein</fullName>
    </submittedName>
</protein>
<reference evidence="1 2" key="1">
    <citation type="journal article" date="2024" name="G3 (Bethesda)">
        <title>Genome assembly of Hibiscus sabdariffa L. provides insights into metabolisms of medicinal natural products.</title>
        <authorList>
            <person name="Kim T."/>
        </authorList>
    </citation>
    <scope>NUCLEOTIDE SEQUENCE [LARGE SCALE GENOMIC DNA]</scope>
    <source>
        <strain evidence="1">TK-2024</strain>
        <tissue evidence="1">Old leaves</tissue>
    </source>
</reference>
<evidence type="ECO:0000313" key="1">
    <source>
        <dbReference type="EMBL" id="KAK9017589.1"/>
    </source>
</evidence>
<name>A0ABR2RXZ1_9ROSI</name>
<sequence>METPDEGCIAWLAAKNCMLSYLSFSSQNISFISSFCNLFFSVSAIDFHMPPICSPIVRPGRLAEAAPVVAKQLSDTNSRHAILFPRLFVAAEMNPIQVC</sequence>
<organism evidence="1 2">
    <name type="scientific">Hibiscus sabdariffa</name>
    <name type="common">roselle</name>
    <dbReference type="NCBI Taxonomy" id="183260"/>
    <lineage>
        <taxon>Eukaryota</taxon>
        <taxon>Viridiplantae</taxon>
        <taxon>Streptophyta</taxon>
        <taxon>Embryophyta</taxon>
        <taxon>Tracheophyta</taxon>
        <taxon>Spermatophyta</taxon>
        <taxon>Magnoliopsida</taxon>
        <taxon>eudicotyledons</taxon>
        <taxon>Gunneridae</taxon>
        <taxon>Pentapetalae</taxon>
        <taxon>rosids</taxon>
        <taxon>malvids</taxon>
        <taxon>Malvales</taxon>
        <taxon>Malvaceae</taxon>
        <taxon>Malvoideae</taxon>
        <taxon>Hibiscus</taxon>
    </lineage>
</organism>
<dbReference type="Proteomes" id="UP001396334">
    <property type="component" value="Unassembled WGS sequence"/>
</dbReference>
<comment type="caution">
    <text evidence="1">The sequence shown here is derived from an EMBL/GenBank/DDBJ whole genome shotgun (WGS) entry which is preliminary data.</text>
</comment>
<proteinExistence type="predicted"/>
<keyword evidence="2" id="KW-1185">Reference proteome</keyword>
<dbReference type="EMBL" id="JBBPBN010000020">
    <property type="protein sequence ID" value="KAK9017589.1"/>
    <property type="molecule type" value="Genomic_DNA"/>
</dbReference>